<accession>A0A3E2NWY2</accession>
<protein>
    <recommendedName>
        <fullName evidence="4">Lipocalin-like domain-containing protein</fullName>
    </recommendedName>
</protein>
<dbReference type="RefSeq" id="WP_117382401.1">
    <property type="nucleotide sequence ID" value="NZ_QWDE01000001.1"/>
</dbReference>
<feature type="chain" id="PRO_5017680855" description="Lipocalin-like domain-containing protein" evidence="1">
    <location>
        <begin position="22"/>
        <end position="131"/>
    </location>
</feature>
<organism evidence="2 3">
    <name type="scientific">Mucilaginibacter terrenus</name>
    <dbReference type="NCBI Taxonomy" id="2482727"/>
    <lineage>
        <taxon>Bacteria</taxon>
        <taxon>Pseudomonadati</taxon>
        <taxon>Bacteroidota</taxon>
        <taxon>Sphingobacteriia</taxon>
        <taxon>Sphingobacteriales</taxon>
        <taxon>Sphingobacteriaceae</taxon>
        <taxon>Mucilaginibacter</taxon>
    </lineage>
</organism>
<dbReference type="PROSITE" id="PS51257">
    <property type="entry name" value="PROKAR_LIPOPROTEIN"/>
    <property type="match status" value="1"/>
</dbReference>
<keyword evidence="1" id="KW-0732">Signal</keyword>
<comment type="caution">
    <text evidence="2">The sequence shown here is derived from an EMBL/GenBank/DDBJ whole genome shotgun (WGS) entry which is preliminary data.</text>
</comment>
<proteinExistence type="predicted"/>
<dbReference type="AlphaFoldDB" id="A0A3E2NWY2"/>
<evidence type="ECO:0008006" key="4">
    <source>
        <dbReference type="Google" id="ProtNLM"/>
    </source>
</evidence>
<evidence type="ECO:0000313" key="3">
    <source>
        <dbReference type="Proteomes" id="UP000260823"/>
    </source>
</evidence>
<keyword evidence="3" id="KW-1185">Reference proteome</keyword>
<reference evidence="2 3" key="1">
    <citation type="submission" date="2018-08" db="EMBL/GenBank/DDBJ databases">
        <title>Mucilaginibacter terrae sp. nov., isolated from manganese diggings.</title>
        <authorList>
            <person name="Huang Y."/>
            <person name="Zhou Z."/>
        </authorList>
    </citation>
    <scope>NUCLEOTIDE SEQUENCE [LARGE SCALE GENOMIC DNA]</scope>
    <source>
        <strain evidence="2 3">ZH6</strain>
    </source>
</reference>
<sequence length="131" mass="15054">MKANIKIKVGHLLLLPLAVFSCNSSDNKLSGGWVVDKAYYNNKAVTWNLLTNSIKLYNNHTCLLPIPYEKSEVKNYDQGKWTAYEQNDTLFLQIKTINIIFNRTLKFLIIGQSETALALVCLLKLTYRQIR</sequence>
<feature type="signal peptide" evidence="1">
    <location>
        <begin position="1"/>
        <end position="21"/>
    </location>
</feature>
<evidence type="ECO:0000256" key="1">
    <source>
        <dbReference type="SAM" id="SignalP"/>
    </source>
</evidence>
<name>A0A3E2NWY2_9SPHI</name>
<dbReference type="Proteomes" id="UP000260823">
    <property type="component" value="Unassembled WGS sequence"/>
</dbReference>
<evidence type="ECO:0000313" key="2">
    <source>
        <dbReference type="EMBL" id="RFZ85502.1"/>
    </source>
</evidence>
<dbReference type="EMBL" id="QWDE01000001">
    <property type="protein sequence ID" value="RFZ85502.1"/>
    <property type="molecule type" value="Genomic_DNA"/>
</dbReference>
<gene>
    <name evidence="2" type="ORF">DYU05_07860</name>
</gene>
<dbReference type="OrthoDB" id="8432779at2"/>